<dbReference type="Gene3D" id="1.10.260.40">
    <property type="entry name" value="lambda repressor-like DNA-binding domains"/>
    <property type="match status" value="1"/>
</dbReference>
<organism evidence="3 4">
    <name type="scientific">Kibdelosporangium philippinense</name>
    <dbReference type="NCBI Taxonomy" id="211113"/>
    <lineage>
        <taxon>Bacteria</taxon>
        <taxon>Bacillati</taxon>
        <taxon>Actinomycetota</taxon>
        <taxon>Actinomycetes</taxon>
        <taxon>Pseudonocardiales</taxon>
        <taxon>Pseudonocardiaceae</taxon>
        <taxon>Kibdelosporangium</taxon>
    </lineage>
</organism>
<dbReference type="PROSITE" id="PS50943">
    <property type="entry name" value="HTH_CROC1"/>
    <property type="match status" value="1"/>
</dbReference>
<feature type="region of interest" description="Disordered" evidence="1">
    <location>
        <begin position="84"/>
        <end position="128"/>
    </location>
</feature>
<dbReference type="Proteomes" id="UP001521150">
    <property type="component" value="Unassembled WGS sequence"/>
</dbReference>
<reference evidence="3 4" key="1">
    <citation type="submission" date="2021-12" db="EMBL/GenBank/DDBJ databases">
        <title>Genome sequence of Kibdelosporangium philippinense ATCC 49844.</title>
        <authorList>
            <person name="Fedorov E.A."/>
            <person name="Omeragic M."/>
            <person name="Shalygina K.F."/>
            <person name="Maclea K.S."/>
        </authorList>
    </citation>
    <scope>NUCLEOTIDE SEQUENCE [LARGE SCALE GENOMIC DNA]</scope>
    <source>
        <strain evidence="3 4">ATCC 49844</strain>
    </source>
</reference>
<dbReference type="InterPro" id="IPR001387">
    <property type="entry name" value="Cro/C1-type_HTH"/>
</dbReference>
<evidence type="ECO:0000256" key="1">
    <source>
        <dbReference type="SAM" id="MobiDB-lite"/>
    </source>
</evidence>
<dbReference type="RefSeq" id="WP_233728265.1">
    <property type="nucleotide sequence ID" value="NZ_JAJVCN010000002.1"/>
</dbReference>
<dbReference type="SMART" id="SM00530">
    <property type="entry name" value="HTH_XRE"/>
    <property type="match status" value="1"/>
</dbReference>
<sequence length="128" mass="14278">MTAARTINPARERHWVCAQRIRERRLALGMTQREVVARLAERGNQTTNRGLSAMENGRGLDLGLLPELSIALRCTVTYLLGLTPDPQSWRPSANGTPVRHVPTPRDSPRQGTGILGPDVPVNWVPRRR</sequence>
<evidence type="ECO:0000313" key="3">
    <source>
        <dbReference type="EMBL" id="MCE7006839.1"/>
    </source>
</evidence>
<dbReference type="CDD" id="cd00093">
    <property type="entry name" value="HTH_XRE"/>
    <property type="match status" value="1"/>
</dbReference>
<evidence type="ECO:0000259" key="2">
    <source>
        <dbReference type="PROSITE" id="PS50943"/>
    </source>
</evidence>
<name>A0ABS8ZG95_9PSEU</name>
<feature type="domain" description="HTH cro/C1-type" evidence="2">
    <location>
        <begin position="21"/>
        <end position="79"/>
    </location>
</feature>
<comment type="caution">
    <text evidence="3">The sequence shown here is derived from an EMBL/GenBank/DDBJ whole genome shotgun (WGS) entry which is preliminary data.</text>
</comment>
<protein>
    <submittedName>
        <fullName evidence="3">Helix-turn-helix domain-containing protein</fullName>
    </submittedName>
</protein>
<feature type="compositionally biased region" description="Polar residues" evidence="1">
    <location>
        <begin position="85"/>
        <end position="95"/>
    </location>
</feature>
<dbReference type="SUPFAM" id="SSF47413">
    <property type="entry name" value="lambda repressor-like DNA-binding domains"/>
    <property type="match status" value="1"/>
</dbReference>
<evidence type="ECO:0000313" key="4">
    <source>
        <dbReference type="Proteomes" id="UP001521150"/>
    </source>
</evidence>
<proteinExistence type="predicted"/>
<dbReference type="InterPro" id="IPR010982">
    <property type="entry name" value="Lambda_DNA-bd_dom_sf"/>
</dbReference>
<keyword evidence="4" id="KW-1185">Reference proteome</keyword>
<dbReference type="Pfam" id="PF01381">
    <property type="entry name" value="HTH_3"/>
    <property type="match status" value="1"/>
</dbReference>
<dbReference type="EMBL" id="JAJVCN010000002">
    <property type="protein sequence ID" value="MCE7006839.1"/>
    <property type="molecule type" value="Genomic_DNA"/>
</dbReference>
<gene>
    <name evidence="3" type="ORF">LWC34_29025</name>
</gene>
<accession>A0ABS8ZG95</accession>